<organism evidence="1">
    <name type="scientific">Pectinophora gossypiella</name>
    <name type="common">Cotton pink bollworm</name>
    <name type="synonym">Depressaria gossypiella</name>
    <dbReference type="NCBI Taxonomy" id="13191"/>
    <lineage>
        <taxon>Eukaryota</taxon>
        <taxon>Metazoa</taxon>
        <taxon>Ecdysozoa</taxon>
        <taxon>Arthropoda</taxon>
        <taxon>Hexapoda</taxon>
        <taxon>Insecta</taxon>
        <taxon>Pterygota</taxon>
        <taxon>Neoptera</taxon>
        <taxon>Endopterygota</taxon>
        <taxon>Lepidoptera</taxon>
        <taxon>Glossata</taxon>
        <taxon>Ditrysia</taxon>
        <taxon>Gelechioidea</taxon>
        <taxon>Gelechiidae</taxon>
        <taxon>Apatetrinae</taxon>
        <taxon>Pectinophora</taxon>
    </lineage>
</organism>
<name>A0A1E1W852_PECGO</name>
<feature type="non-terminal residue" evidence="1">
    <location>
        <position position="1"/>
    </location>
</feature>
<proteinExistence type="predicted"/>
<reference evidence="1" key="1">
    <citation type="submission" date="2015-09" db="EMBL/GenBank/DDBJ databases">
        <title>De novo assembly of Pectinophora gossypiella (Pink Bollworm) gut transcriptome.</title>
        <authorList>
            <person name="Tassone E.E."/>
        </authorList>
    </citation>
    <scope>NUCLEOTIDE SEQUENCE</scope>
</reference>
<evidence type="ECO:0000313" key="1">
    <source>
        <dbReference type="EMBL" id="JAT83182.1"/>
    </source>
</evidence>
<sequence>SDLRDRISRIRSKNTCHTHTAVNPHTDNTAARHHQITTYILCSMKHTYTFIYDPRNEKSFSSKKIESPPSLYRIIKKILNTTIRNKKIHFSPHLSLWSNKKLDKLLVLSSSCDGCTSE</sequence>
<accession>A0A1E1W852</accession>
<dbReference type="AlphaFoldDB" id="A0A1E1W852"/>
<gene>
    <name evidence="1" type="ORF">g.1373</name>
</gene>
<protein>
    <submittedName>
        <fullName evidence="1">Uncharacterized protein</fullName>
    </submittedName>
</protein>
<dbReference type="EMBL" id="GDQN01007872">
    <property type="protein sequence ID" value="JAT83182.1"/>
    <property type="molecule type" value="Transcribed_RNA"/>
</dbReference>